<reference evidence="3 4" key="2">
    <citation type="journal article" date="2016" name="Int. J. Syst. Evol. Microbiol.">
        <title>Paenibacillus bovis sp. nov., isolated from raw yak (Bos grunniens) milk.</title>
        <authorList>
            <person name="Gao C."/>
            <person name="Han J."/>
            <person name="Liu Z."/>
            <person name="Xu X."/>
            <person name="Hang F."/>
            <person name="Wu Z."/>
        </authorList>
    </citation>
    <scope>NUCLEOTIDE SEQUENCE [LARGE SCALE GENOMIC DNA]</scope>
    <source>
        <strain evidence="3 4">BD3526</strain>
    </source>
</reference>
<dbReference type="Proteomes" id="UP000078148">
    <property type="component" value="Chromosome"/>
</dbReference>
<evidence type="ECO:0000259" key="2">
    <source>
        <dbReference type="Pfam" id="PF08502"/>
    </source>
</evidence>
<dbReference type="KEGG" id="pbv:AR543_16310"/>
<evidence type="ECO:0000313" key="3">
    <source>
        <dbReference type="EMBL" id="ANF97413.1"/>
    </source>
</evidence>
<evidence type="ECO:0000256" key="1">
    <source>
        <dbReference type="ARBA" id="ARBA00022679"/>
    </source>
</evidence>
<dbReference type="InterPro" id="IPR013709">
    <property type="entry name" value="2-isopropylmalate_synth_dimer"/>
</dbReference>
<organism evidence="3 4">
    <name type="scientific">Paenibacillus bovis</name>
    <dbReference type="NCBI Taxonomy" id="1616788"/>
    <lineage>
        <taxon>Bacteria</taxon>
        <taxon>Bacillati</taxon>
        <taxon>Bacillota</taxon>
        <taxon>Bacilli</taxon>
        <taxon>Bacillales</taxon>
        <taxon>Paenibacillaceae</taxon>
        <taxon>Paenibacillus</taxon>
    </lineage>
</organism>
<dbReference type="GO" id="GO:0003852">
    <property type="term" value="F:2-isopropylmalate synthase activity"/>
    <property type="evidence" value="ECO:0007669"/>
    <property type="project" value="InterPro"/>
</dbReference>
<evidence type="ECO:0000313" key="4">
    <source>
        <dbReference type="Proteomes" id="UP000078148"/>
    </source>
</evidence>
<proteinExistence type="predicted"/>
<accession>A0A172ZIP6</accession>
<sequence length="126" mass="14058">MYAFCTAFTTNAINMILSASLCFKEIYNHDLLFLRSEYSNRNKSNKLYALESFWVITGNLHPTAKVQLRKGSSVHTGNATGDSTIDTLYSVIRELTGINIALKQYKSAVSPTNKKLSNVLNKRGCT</sequence>
<dbReference type="STRING" id="1616788.AR543_16310"/>
<dbReference type="GO" id="GO:0009098">
    <property type="term" value="P:L-leucine biosynthetic process"/>
    <property type="evidence" value="ECO:0007669"/>
    <property type="project" value="InterPro"/>
</dbReference>
<dbReference type="EMBL" id="CP013023">
    <property type="protein sequence ID" value="ANF97413.1"/>
    <property type="molecule type" value="Genomic_DNA"/>
</dbReference>
<gene>
    <name evidence="3" type="ORF">AR543_16310</name>
</gene>
<keyword evidence="1" id="KW-0808">Transferase</keyword>
<keyword evidence="4" id="KW-1185">Reference proteome</keyword>
<protein>
    <recommendedName>
        <fullName evidence="2">2-isopropylmalate synthase LeuA allosteric (dimerisation) domain-containing protein</fullName>
    </recommendedName>
</protein>
<name>A0A172ZIP6_9BACL</name>
<dbReference type="Pfam" id="PF08502">
    <property type="entry name" value="LeuA_dimer"/>
    <property type="match status" value="1"/>
</dbReference>
<dbReference type="AlphaFoldDB" id="A0A172ZIP6"/>
<reference evidence="4" key="1">
    <citation type="submission" date="2015-10" db="EMBL/GenBank/DDBJ databases">
        <title>Genome of Paenibacillus bovis sp. nov.</title>
        <authorList>
            <person name="Wu Z."/>
            <person name="Gao C."/>
            <person name="Liu Z."/>
            <person name="Zheng H."/>
        </authorList>
    </citation>
    <scope>NUCLEOTIDE SEQUENCE [LARGE SCALE GENOMIC DNA]</scope>
    <source>
        <strain evidence="4">BD3526</strain>
    </source>
</reference>
<feature type="domain" description="2-isopropylmalate synthase LeuA allosteric (dimerisation)" evidence="2">
    <location>
        <begin position="26"/>
        <end position="107"/>
    </location>
</feature>